<keyword evidence="3" id="KW-1185">Reference proteome</keyword>
<dbReference type="PANTHER" id="PTHR37298">
    <property type="entry name" value="UPF0111 PROTEIN YKAA"/>
    <property type="match status" value="1"/>
</dbReference>
<dbReference type="AlphaFoldDB" id="A0A1G7LR92"/>
<protein>
    <recommendedName>
        <fullName evidence="4">Phosphate transport regulator</fullName>
    </recommendedName>
</protein>
<reference evidence="3" key="1">
    <citation type="submission" date="2016-10" db="EMBL/GenBank/DDBJ databases">
        <authorList>
            <person name="Varghese N."/>
            <person name="Submissions S."/>
        </authorList>
    </citation>
    <scope>NUCLEOTIDE SEQUENCE [LARGE SCALE GENOMIC DNA]</scope>
    <source>
        <strain evidence="3">DSM 23256</strain>
    </source>
</reference>
<dbReference type="InterPro" id="IPR038078">
    <property type="entry name" value="PhoU-like_sf"/>
</dbReference>
<comment type="similarity">
    <text evidence="1">Belongs to the UPF0111 family.</text>
</comment>
<evidence type="ECO:0008006" key="4">
    <source>
        <dbReference type="Google" id="ProtNLM"/>
    </source>
</evidence>
<evidence type="ECO:0000313" key="3">
    <source>
        <dbReference type="Proteomes" id="UP000243333"/>
    </source>
</evidence>
<sequence length="208" mass="23878">MLALNSKKNKFFVLFSESARLAQKGAYILHDALIRPESLPEKVKQVFDLEHEADELNDEILDNLHQTFITPLDREDIFALTNQLDDIVDYVEDIVERMALFRVSKPTGGAIELGKLLVLCTDELVSVFDLLANIKGNREKILDLTKNIVEMEEKGDHIYREEVARLFIGNVDPIDIIKWKEILELQEDALDHCERIADQLKGVLMKYA</sequence>
<organism evidence="2 3">
    <name type="scientific">Sporolituus thermophilus DSM 23256</name>
    <dbReference type="NCBI Taxonomy" id="1123285"/>
    <lineage>
        <taxon>Bacteria</taxon>
        <taxon>Bacillati</taxon>
        <taxon>Bacillota</taxon>
        <taxon>Negativicutes</taxon>
        <taxon>Selenomonadales</taxon>
        <taxon>Sporomusaceae</taxon>
        <taxon>Sporolituus</taxon>
    </lineage>
</organism>
<dbReference type="PANTHER" id="PTHR37298:SF1">
    <property type="entry name" value="UPF0111 PROTEIN YKAA"/>
    <property type="match status" value="1"/>
</dbReference>
<proteinExistence type="inferred from homology"/>
<name>A0A1G7LR92_9FIRM</name>
<dbReference type="RefSeq" id="WP_093690214.1">
    <property type="nucleotide sequence ID" value="NZ_FNBU01000013.1"/>
</dbReference>
<dbReference type="Pfam" id="PF01865">
    <property type="entry name" value="PhoU_div"/>
    <property type="match status" value="1"/>
</dbReference>
<dbReference type="Proteomes" id="UP000243333">
    <property type="component" value="Unassembled WGS sequence"/>
</dbReference>
<dbReference type="OrthoDB" id="9797568at2"/>
<evidence type="ECO:0000313" key="2">
    <source>
        <dbReference type="EMBL" id="SDF51864.1"/>
    </source>
</evidence>
<dbReference type="SUPFAM" id="SSF109755">
    <property type="entry name" value="PhoU-like"/>
    <property type="match status" value="1"/>
</dbReference>
<dbReference type="EMBL" id="FNBU01000013">
    <property type="protein sequence ID" value="SDF51864.1"/>
    <property type="molecule type" value="Genomic_DNA"/>
</dbReference>
<dbReference type="InterPro" id="IPR052912">
    <property type="entry name" value="UPF0111_domain"/>
</dbReference>
<dbReference type="STRING" id="1123285.SAMN05660235_01870"/>
<dbReference type="InterPro" id="IPR018445">
    <property type="entry name" value="Put_Phosphate_transp_reg"/>
</dbReference>
<evidence type="ECO:0000256" key="1">
    <source>
        <dbReference type="ARBA" id="ARBA00008591"/>
    </source>
</evidence>
<accession>A0A1G7LR92</accession>
<dbReference type="Gene3D" id="1.20.58.220">
    <property type="entry name" value="Phosphate transport system protein phou homolog 2, domain 2"/>
    <property type="match status" value="1"/>
</dbReference>
<gene>
    <name evidence="2" type="ORF">SAMN05660235_01870</name>
</gene>